<dbReference type="Proteomes" id="UP000199642">
    <property type="component" value="Unassembled WGS sequence"/>
</dbReference>
<reference evidence="2" key="1">
    <citation type="submission" date="2016-10" db="EMBL/GenBank/DDBJ databases">
        <authorList>
            <person name="Varghese N."/>
            <person name="Submissions S."/>
        </authorList>
    </citation>
    <scope>NUCLEOTIDE SEQUENCE [LARGE SCALE GENOMIC DNA]</scope>
    <source>
        <strain evidence="2">DSM 19315</strain>
    </source>
</reference>
<dbReference type="STRING" id="435880.SAMN04487988_101195"/>
<organism evidence="1 2">
    <name type="scientific">Algoriphagus hitonicola</name>
    <dbReference type="NCBI Taxonomy" id="435880"/>
    <lineage>
        <taxon>Bacteria</taxon>
        <taxon>Pseudomonadati</taxon>
        <taxon>Bacteroidota</taxon>
        <taxon>Cytophagia</taxon>
        <taxon>Cytophagales</taxon>
        <taxon>Cyclobacteriaceae</taxon>
        <taxon>Algoriphagus</taxon>
    </lineage>
</organism>
<dbReference type="EMBL" id="FOPC01000001">
    <property type="protein sequence ID" value="SFG04702.1"/>
    <property type="molecule type" value="Genomic_DNA"/>
</dbReference>
<keyword evidence="2" id="KW-1185">Reference proteome</keyword>
<dbReference type="AlphaFoldDB" id="A0A1I2NLI7"/>
<gene>
    <name evidence="1" type="ORF">SAMN04487988_101195</name>
</gene>
<accession>A0A1I2NLI7</accession>
<evidence type="ECO:0000313" key="1">
    <source>
        <dbReference type="EMBL" id="SFG04702.1"/>
    </source>
</evidence>
<evidence type="ECO:0000313" key="2">
    <source>
        <dbReference type="Proteomes" id="UP000199642"/>
    </source>
</evidence>
<proteinExistence type="predicted"/>
<sequence length="43" mass="5397">MVKPQNLNFAAFLIEHFFDYESNHQNDRRYYHPHNNKFHKSNF</sequence>
<protein>
    <submittedName>
        <fullName evidence="1">Uncharacterized protein</fullName>
    </submittedName>
</protein>
<name>A0A1I2NLI7_9BACT</name>